<dbReference type="SUPFAM" id="SSF88697">
    <property type="entry name" value="PUA domain-like"/>
    <property type="match status" value="1"/>
</dbReference>
<dbReference type="Gene3D" id="2.30.280.10">
    <property type="entry name" value="SRA-YDG"/>
    <property type="match status" value="1"/>
</dbReference>
<dbReference type="InterPro" id="IPR036987">
    <property type="entry name" value="SRA-YDG_sf"/>
</dbReference>
<name>A0A1M2W5Z8_TRAPU</name>
<accession>A0A1M2W5Z8</accession>
<dbReference type="OrthoDB" id="2270193at2759"/>
<protein>
    <recommendedName>
        <fullName evidence="4">YDG domain-containing protein</fullName>
    </recommendedName>
</protein>
<evidence type="ECO:0000313" key="6">
    <source>
        <dbReference type="Proteomes" id="UP000184267"/>
    </source>
</evidence>
<evidence type="ECO:0000256" key="1">
    <source>
        <dbReference type="ARBA" id="ARBA00023242"/>
    </source>
</evidence>
<dbReference type="PANTHER" id="PTHR14140">
    <property type="entry name" value="E3 UBIQUITIN-PROTEIN LIGASE UHRF-RELATED"/>
    <property type="match status" value="1"/>
</dbReference>
<evidence type="ECO:0000256" key="2">
    <source>
        <dbReference type="PROSITE-ProRule" id="PRU00358"/>
    </source>
</evidence>
<feature type="compositionally biased region" description="Low complexity" evidence="3">
    <location>
        <begin position="211"/>
        <end position="222"/>
    </location>
</feature>
<dbReference type="Proteomes" id="UP000184267">
    <property type="component" value="Unassembled WGS sequence"/>
</dbReference>
<gene>
    <name evidence="5" type="ORF">TRAPUB_8191</name>
</gene>
<evidence type="ECO:0000313" key="5">
    <source>
        <dbReference type="EMBL" id="OJT15269.1"/>
    </source>
</evidence>
<dbReference type="InterPro" id="IPR003105">
    <property type="entry name" value="SRA_YDG"/>
</dbReference>
<comment type="caution">
    <text evidence="5">The sequence shown here is derived from an EMBL/GenBank/DDBJ whole genome shotgun (WGS) entry which is preliminary data.</text>
</comment>
<evidence type="ECO:0000256" key="3">
    <source>
        <dbReference type="SAM" id="MobiDB-lite"/>
    </source>
</evidence>
<sequence>MKDTNCEYKTFPYFSNNGKAAPVRLPPASGRVVAAPRLHALQLVSAQTKKPVRVVRGYKSSSDFAPVEGYRYDGLYIVESAWMDVGKSGFQVCKYSLKVCMCISTPLQDYTILICNIDQRLPDQPPIPRRQGTLNLDLSEWEQPKHFGKEDGDSSNDESSPAPTRRAKKGTATAIPLTQSGWPLIRRPKDSDSEDEDEEDDNAWSDNTEGPPSRSKSPPTRKALPEKPTVAAAIPPTTNVALAGRKLSIAAAAQAAQPAAAPQPDVHALLAEWAGSAMKR</sequence>
<dbReference type="AlphaFoldDB" id="A0A1M2W5Z8"/>
<dbReference type="SMART" id="SM00466">
    <property type="entry name" value="SRA"/>
    <property type="match status" value="1"/>
</dbReference>
<dbReference type="InterPro" id="IPR015947">
    <property type="entry name" value="PUA-like_sf"/>
</dbReference>
<comment type="subcellular location">
    <subcellularLocation>
        <location evidence="2">Nucleus</location>
    </subcellularLocation>
</comment>
<proteinExistence type="predicted"/>
<dbReference type="GO" id="GO:0061630">
    <property type="term" value="F:ubiquitin protein ligase activity"/>
    <property type="evidence" value="ECO:0007669"/>
    <property type="project" value="TreeGrafter"/>
</dbReference>
<dbReference type="InterPro" id="IPR045134">
    <property type="entry name" value="UHRF1/2-like"/>
</dbReference>
<keyword evidence="1 2" id="KW-0539">Nucleus</keyword>
<organism evidence="5 6">
    <name type="scientific">Trametes pubescens</name>
    <name type="common">White-rot fungus</name>
    <dbReference type="NCBI Taxonomy" id="154538"/>
    <lineage>
        <taxon>Eukaryota</taxon>
        <taxon>Fungi</taxon>
        <taxon>Dikarya</taxon>
        <taxon>Basidiomycota</taxon>
        <taxon>Agaricomycotina</taxon>
        <taxon>Agaricomycetes</taxon>
        <taxon>Polyporales</taxon>
        <taxon>Polyporaceae</taxon>
        <taxon>Trametes</taxon>
    </lineage>
</organism>
<dbReference type="GO" id="GO:0044027">
    <property type="term" value="P:negative regulation of gene expression via chromosomal CpG island methylation"/>
    <property type="evidence" value="ECO:0007669"/>
    <property type="project" value="TreeGrafter"/>
</dbReference>
<reference evidence="5 6" key="1">
    <citation type="submission" date="2016-10" db="EMBL/GenBank/DDBJ databases">
        <title>Genome sequence of the basidiomycete white-rot fungus Trametes pubescens.</title>
        <authorList>
            <person name="Makela M.R."/>
            <person name="Granchi Z."/>
            <person name="Peng M."/>
            <person name="De Vries R.P."/>
            <person name="Grigoriev I."/>
            <person name="Riley R."/>
            <person name="Hilden K."/>
        </authorList>
    </citation>
    <scope>NUCLEOTIDE SEQUENCE [LARGE SCALE GENOMIC DNA]</scope>
    <source>
        <strain evidence="5 6">FBCC735</strain>
    </source>
</reference>
<dbReference type="PROSITE" id="PS51015">
    <property type="entry name" value="YDG"/>
    <property type="match status" value="1"/>
</dbReference>
<dbReference type="PANTHER" id="PTHR14140:SF27">
    <property type="entry name" value="OS04G0289800 PROTEIN"/>
    <property type="match status" value="1"/>
</dbReference>
<feature type="compositionally biased region" description="Acidic residues" evidence="3">
    <location>
        <begin position="192"/>
        <end position="203"/>
    </location>
</feature>
<dbReference type="GO" id="GO:0005634">
    <property type="term" value="C:nucleus"/>
    <property type="evidence" value="ECO:0007669"/>
    <property type="project" value="UniProtKB-SubCell"/>
</dbReference>
<dbReference type="GO" id="GO:0016567">
    <property type="term" value="P:protein ubiquitination"/>
    <property type="evidence" value="ECO:0007669"/>
    <property type="project" value="TreeGrafter"/>
</dbReference>
<feature type="region of interest" description="Disordered" evidence="3">
    <location>
        <begin position="121"/>
        <end position="231"/>
    </location>
</feature>
<keyword evidence="6" id="KW-1185">Reference proteome</keyword>
<dbReference type="STRING" id="154538.A0A1M2W5Z8"/>
<feature type="domain" description="YDG" evidence="4">
    <location>
        <begin position="1"/>
        <end position="99"/>
    </location>
</feature>
<feature type="compositionally biased region" description="Basic and acidic residues" evidence="3">
    <location>
        <begin position="142"/>
        <end position="152"/>
    </location>
</feature>
<evidence type="ECO:0000259" key="4">
    <source>
        <dbReference type="PROSITE" id="PS51015"/>
    </source>
</evidence>
<dbReference type="EMBL" id="MNAD01000187">
    <property type="protein sequence ID" value="OJT15269.1"/>
    <property type="molecule type" value="Genomic_DNA"/>
</dbReference>
<dbReference type="Pfam" id="PF02182">
    <property type="entry name" value="SAD_SRA"/>
    <property type="match status" value="1"/>
</dbReference>